<proteinExistence type="predicted"/>
<dbReference type="Proteomes" id="UP000694546">
    <property type="component" value="Chromosome 2"/>
</dbReference>
<evidence type="ECO:0000313" key="1">
    <source>
        <dbReference type="Ensembl" id="ENSGMOP00000054515.1"/>
    </source>
</evidence>
<gene>
    <name evidence="1" type="primary">si:dkey-225f5.4</name>
</gene>
<organism evidence="1 2">
    <name type="scientific">Gadus morhua</name>
    <name type="common">Atlantic cod</name>
    <dbReference type="NCBI Taxonomy" id="8049"/>
    <lineage>
        <taxon>Eukaryota</taxon>
        <taxon>Metazoa</taxon>
        <taxon>Chordata</taxon>
        <taxon>Craniata</taxon>
        <taxon>Vertebrata</taxon>
        <taxon>Euteleostomi</taxon>
        <taxon>Actinopterygii</taxon>
        <taxon>Neopterygii</taxon>
        <taxon>Teleostei</taxon>
        <taxon>Neoteleostei</taxon>
        <taxon>Acanthomorphata</taxon>
        <taxon>Zeiogadaria</taxon>
        <taxon>Gadariae</taxon>
        <taxon>Gadiformes</taxon>
        <taxon>Gadoidei</taxon>
        <taxon>Gadidae</taxon>
        <taxon>Gadus</taxon>
    </lineage>
</organism>
<evidence type="ECO:0000313" key="2">
    <source>
        <dbReference type="Proteomes" id="UP000694546"/>
    </source>
</evidence>
<dbReference type="AlphaFoldDB" id="A0A8C5BXU4"/>
<dbReference type="OMA" id="AIDWCPA"/>
<accession>A0A8C5BXU4</accession>
<reference evidence="1" key="1">
    <citation type="submission" date="2025-08" db="UniProtKB">
        <authorList>
            <consortium name="Ensembl"/>
        </authorList>
    </citation>
    <scope>IDENTIFICATION</scope>
</reference>
<sequence>MEGLKAETRLVEEEIEVLIDGLLTREEQIVSKRLRLVHLVKELTEKKHQSKKLEMALQKSYNALHVCDGQLAILKAESEAAVNFLDKWQKVAEELRGCTSATKDLMQTKLLQSNQSEHVVEQRPLLAGGQVSNDLLPLRLSVIWCPDDRFKLKVNQGKAGLEENCMKGRLSELPAAMLEVRQCYSSQGDMLGEIQTLHSSFAIDWRPAQKLLVYLKTASVVCSLEVEEGYPRTGHVCLVSIRRDAQPIDTSMLQPPKKKMSLTEWLVFLSTSPLV</sequence>
<name>A0A8C5BXU4_GADMO</name>
<dbReference type="GeneTree" id="ENSGT00770000121664"/>
<protein>
    <submittedName>
        <fullName evidence="1">Uncharacterized protein</fullName>
    </submittedName>
</protein>
<dbReference type="OrthoDB" id="9893446at2759"/>
<dbReference type="Ensembl" id="ENSGMOT00000024560.1">
    <property type="protein sequence ID" value="ENSGMOP00000054515.1"/>
    <property type="gene ID" value="ENSGMOG00000033467.1"/>
</dbReference>
<reference evidence="1" key="2">
    <citation type="submission" date="2025-09" db="UniProtKB">
        <authorList>
            <consortium name="Ensembl"/>
        </authorList>
    </citation>
    <scope>IDENTIFICATION</scope>
</reference>
<keyword evidence="2" id="KW-1185">Reference proteome</keyword>